<feature type="transmembrane region" description="Helical" evidence="5">
    <location>
        <begin position="7"/>
        <end position="37"/>
    </location>
</feature>
<comment type="similarity">
    <text evidence="5">Belongs to the 4-toluene sulfonate uptake permease (TSUP) (TC 2.A.102) family.</text>
</comment>
<feature type="transmembrane region" description="Helical" evidence="5">
    <location>
        <begin position="141"/>
        <end position="159"/>
    </location>
</feature>
<feature type="transmembrane region" description="Helical" evidence="5">
    <location>
        <begin position="179"/>
        <end position="200"/>
    </location>
</feature>
<organism evidence="6 7">
    <name type="scientific">Niveibacterium microcysteis</name>
    <dbReference type="NCBI Taxonomy" id="2811415"/>
    <lineage>
        <taxon>Bacteria</taxon>
        <taxon>Pseudomonadati</taxon>
        <taxon>Pseudomonadota</taxon>
        <taxon>Betaproteobacteria</taxon>
        <taxon>Rhodocyclales</taxon>
        <taxon>Rhodocyclaceae</taxon>
        <taxon>Niveibacterium</taxon>
    </lineage>
</organism>
<dbReference type="Proteomes" id="UP000663570">
    <property type="component" value="Chromosome"/>
</dbReference>
<keyword evidence="3 5" id="KW-1133">Transmembrane helix</keyword>
<comment type="subcellular location">
    <subcellularLocation>
        <location evidence="5">Cell membrane</location>
        <topology evidence="5">Multi-pass membrane protein</topology>
    </subcellularLocation>
    <subcellularLocation>
        <location evidence="1">Membrane</location>
        <topology evidence="1">Multi-pass membrane protein</topology>
    </subcellularLocation>
</comment>
<accession>A0ABX7M9U0</accession>
<feature type="transmembrane region" description="Helical" evidence="5">
    <location>
        <begin position="212"/>
        <end position="230"/>
    </location>
</feature>
<dbReference type="InterPro" id="IPR002781">
    <property type="entry name" value="TM_pro_TauE-like"/>
</dbReference>
<dbReference type="EMBL" id="CP071060">
    <property type="protein sequence ID" value="QSI77671.1"/>
    <property type="molecule type" value="Genomic_DNA"/>
</dbReference>
<evidence type="ECO:0000256" key="4">
    <source>
        <dbReference type="ARBA" id="ARBA00023136"/>
    </source>
</evidence>
<evidence type="ECO:0000256" key="2">
    <source>
        <dbReference type="ARBA" id="ARBA00022692"/>
    </source>
</evidence>
<keyword evidence="5" id="KW-1003">Cell membrane</keyword>
<evidence type="ECO:0000256" key="1">
    <source>
        <dbReference type="ARBA" id="ARBA00004141"/>
    </source>
</evidence>
<name>A0ABX7M9U0_9RHOO</name>
<sequence length="269" mass="27832">MTPDAWWLAYVLLGFFSGFMAGLLGLGGGAIMVPLLVMIFSATGVPHEHVLHLALGTSMATIIFTAWSSTRAHHAHGAVIWDVVKAFSPGIVFGTLLGTLVAARVSTRGLAVFFACFITLVAVQMMFNLKPAARRGLPGRAGLAGVGTGIGMVSALAAIGGGSMTVPYLTWCNVPVQRAIGTSAAVGIPIAVAGSLGYLWNGWGQSGLPPAAFGYIYLPALVCLIFASMLTAPLGARLAHRLPVATLKRAFAGVLVLLAGKMLWGVFSV</sequence>
<dbReference type="PANTHER" id="PTHR43483">
    <property type="entry name" value="MEMBRANE TRANSPORTER PROTEIN HI_0806-RELATED"/>
    <property type="match status" value="1"/>
</dbReference>
<reference evidence="6 7" key="1">
    <citation type="submission" date="2021-02" db="EMBL/GenBank/DDBJ databases">
        <title>Niveibacterium changnyeongensis HC41.</title>
        <authorList>
            <person name="Kang M."/>
        </authorList>
    </citation>
    <scope>NUCLEOTIDE SEQUENCE [LARGE SCALE GENOMIC DNA]</scope>
    <source>
        <strain evidence="6 7">HC41</strain>
    </source>
</reference>
<evidence type="ECO:0000313" key="6">
    <source>
        <dbReference type="EMBL" id="QSI77671.1"/>
    </source>
</evidence>
<feature type="transmembrane region" description="Helical" evidence="5">
    <location>
        <begin position="49"/>
        <end position="67"/>
    </location>
</feature>
<feature type="transmembrane region" description="Helical" evidence="5">
    <location>
        <begin position="79"/>
        <end position="103"/>
    </location>
</feature>
<evidence type="ECO:0000313" key="7">
    <source>
        <dbReference type="Proteomes" id="UP000663570"/>
    </source>
</evidence>
<dbReference type="PANTHER" id="PTHR43483:SF3">
    <property type="entry name" value="MEMBRANE TRANSPORTER PROTEIN HI_0806-RELATED"/>
    <property type="match status" value="1"/>
</dbReference>
<feature type="transmembrane region" description="Helical" evidence="5">
    <location>
        <begin position="250"/>
        <end position="267"/>
    </location>
</feature>
<gene>
    <name evidence="6" type="ORF">JY500_03165</name>
</gene>
<protein>
    <recommendedName>
        <fullName evidence="5">Probable membrane transporter protein</fullName>
    </recommendedName>
</protein>
<evidence type="ECO:0000256" key="5">
    <source>
        <dbReference type="RuleBase" id="RU363041"/>
    </source>
</evidence>
<dbReference type="Pfam" id="PF01925">
    <property type="entry name" value="TauE"/>
    <property type="match status" value="1"/>
</dbReference>
<keyword evidence="2 5" id="KW-0812">Transmembrane</keyword>
<keyword evidence="7" id="KW-1185">Reference proteome</keyword>
<keyword evidence="4 5" id="KW-0472">Membrane</keyword>
<proteinExistence type="inferred from homology"/>
<feature type="transmembrane region" description="Helical" evidence="5">
    <location>
        <begin position="109"/>
        <end position="129"/>
    </location>
</feature>
<evidence type="ECO:0000256" key="3">
    <source>
        <dbReference type="ARBA" id="ARBA00022989"/>
    </source>
</evidence>
<dbReference type="RefSeq" id="WP_206255051.1">
    <property type="nucleotide sequence ID" value="NZ_CP071060.1"/>
</dbReference>